<dbReference type="GO" id="GO:0032259">
    <property type="term" value="P:methylation"/>
    <property type="evidence" value="ECO:0007669"/>
    <property type="project" value="UniProtKB-KW"/>
</dbReference>
<evidence type="ECO:0000313" key="3">
    <source>
        <dbReference type="Proteomes" id="UP000677875"/>
    </source>
</evidence>
<reference evidence="2" key="1">
    <citation type="submission" date="2021-04" db="EMBL/GenBank/DDBJ databases">
        <title>Genome seq and assembly of Streptomyces sp. RG38.</title>
        <authorList>
            <person name="Chhetri G."/>
        </authorList>
    </citation>
    <scope>NUCLEOTIDE SEQUENCE</scope>
    <source>
        <strain evidence="2">RG38</strain>
    </source>
</reference>
<keyword evidence="2" id="KW-0489">Methyltransferase</keyword>
<dbReference type="Gene3D" id="3.40.50.150">
    <property type="entry name" value="Vaccinia Virus protein VP39"/>
    <property type="match status" value="1"/>
</dbReference>
<comment type="caution">
    <text evidence="2">The sequence shown here is derived from an EMBL/GenBank/DDBJ whole genome shotgun (WGS) entry which is preliminary data.</text>
</comment>
<dbReference type="InterPro" id="IPR052514">
    <property type="entry name" value="SAM-dependent_MTase"/>
</dbReference>
<evidence type="ECO:0000259" key="1">
    <source>
        <dbReference type="Pfam" id="PF05050"/>
    </source>
</evidence>
<keyword evidence="3" id="KW-1185">Reference proteome</keyword>
<dbReference type="SUPFAM" id="SSF53335">
    <property type="entry name" value="S-adenosyl-L-methionine-dependent methyltransferases"/>
    <property type="match status" value="1"/>
</dbReference>
<dbReference type="InterPro" id="IPR006342">
    <property type="entry name" value="FkbM_mtfrase"/>
</dbReference>
<keyword evidence="2" id="KW-0808">Transferase</keyword>
<gene>
    <name evidence="2" type="ORF">J5Y05_02555</name>
</gene>
<accession>A0A941AWY5</accession>
<dbReference type="AlphaFoldDB" id="A0A941AWY5"/>
<evidence type="ECO:0000313" key="2">
    <source>
        <dbReference type="EMBL" id="MBQ0825399.1"/>
    </source>
</evidence>
<proteinExistence type="predicted"/>
<dbReference type="Pfam" id="PF05050">
    <property type="entry name" value="Methyltransf_21"/>
    <property type="match status" value="1"/>
</dbReference>
<dbReference type="RefSeq" id="WP_210868081.1">
    <property type="nucleotide sequence ID" value="NZ_JAGPNL010000001.1"/>
</dbReference>
<feature type="domain" description="Methyltransferase FkbM" evidence="1">
    <location>
        <begin position="49"/>
        <end position="224"/>
    </location>
</feature>
<dbReference type="GO" id="GO:0008168">
    <property type="term" value="F:methyltransferase activity"/>
    <property type="evidence" value="ECO:0007669"/>
    <property type="project" value="UniProtKB-KW"/>
</dbReference>
<sequence length="256" mass="28874">MSDYELVSFANGLKCFAQSPDEARFQYEEIFELGCYDKVDLPPRPFVVDVGANIGLFSVFVKQKWPDATIMAFEPMPESLEMLRKNLALHGLEDVLVDDHALGSVREPDVPFTYYPLIPGNSTRYPAQKELQKTVLTPIEGREVVQEKHTGYEHRVRVDRLSSFLGGQPRVDLLEVDVEGAELDVLLGIDPADWPRIDQVIMEVQDLDGRLDTIRALLDRQGMRCSVDLSPLIPPDIRTYVVHAIRTPRGEGGTPR</sequence>
<dbReference type="NCBIfam" id="TIGR01444">
    <property type="entry name" value="fkbM_fam"/>
    <property type="match status" value="1"/>
</dbReference>
<name>A0A941AWY5_9ACTN</name>
<dbReference type="EMBL" id="JAGPNL010000001">
    <property type="protein sequence ID" value="MBQ0825399.1"/>
    <property type="molecule type" value="Genomic_DNA"/>
</dbReference>
<dbReference type="PANTHER" id="PTHR34203:SF13">
    <property type="entry name" value="EXPRESSED PROTEIN"/>
    <property type="match status" value="1"/>
</dbReference>
<dbReference type="PANTHER" id="PTHR34203">
    <property type="entry name" value="METHYLTRANSFERASE, FKBM FAMILY PROTEIN"/>
    <property type="match status" value="1"/>
</dbReference>
<dbReference type="InterPro" id="IPR029063">
    <property type="entry name" value="SAM-dependent_MTases_sf"/>
</dbReference>
<dbReference type="Proteomes" id="UP000677875">
    <property type="component" value="Unassembled WGS sequence"/>
</dbReference>
<protein>
    <submittedName>
        <fullName evidence="2">FkbM family methyltransferase</fullName>
    </submittedName>
</protein>
<organism evidence="2 3">
    <name type="scientific">Streptomyces tagetis</name>
    <dbReference type="NCBI Taxonomy" id="2820809"/>
    <lineage>
        <taxon>Bacteria</taxon>
        <taxon>Bacillati</taxon>
        <taxon>Actinomycetota</taxon>
        <taxon>Actinomycetes</taxon>
        <taxon>Kitasatosporales</taxon>
        <taxon>Streptomycetaceae</taxon>
        <taxon>Streptomyces</taxon>
    </lineage>
</organism>